<gene>
    <name evidence="1" type="ORF">ACFSUT_46035</name>
</gene>
<evidence type="ECO:0000313" key="2">
    <source>
        <dbReference type="Proteomes" id="UP001597542"/>
    </source>
</evidence>
<dbReference type="Gene3D" id="1.10.357.10">
    <property type="entry name" value="Tetracycline Repressor, domain 2"/>
    <property type="match status" value="1"/>
</dbReference>
<dbReference type="RefSeq" id="WP_344286169.1">
    <property type="nucleotide sequence ID" value="NZ_BAAAHV010000024.1"/>
</dbReference>
<reference evidence="2" key="1">
    <citation type="journal article" date="2019" name="Int. J. Syst. Evol. Microbiol.">
        <title>The Global Catalogue of Microorganisms (GCM) 10K type strain sequencing project: providing services to taxonomists for standard genome sequencing and annotation.</title>
        <authorList>
            <consortium name="The Broad Institute Genomics Platform"/>
            <consortium name="The Broad Institute Genome Sequencing Center for Infectious Disease"/>
            <person name="Wu L."/>
            <person name="Ma J."/>
        </authorList>
    </citation>
    <scope>NUCLEOTIDE SEQUENCE [LARGE SCALE GENOMIC DNA]</scope>
    <source>
        <strain evidence="2">CGMCC 4.7638</strain>
    </source>
</reference>
<evidence type="ECO:0008006" key="3">
    <source>
        <dbReference type="Google" id="ProtNLM"/>
    </source>
</evidence>
<organism evidence="1 2">
    <name type="scientific">Amycolatopsis albidoflavus</name>
    <dbReference type="NCBI Taxonomy" id="102226"/>
    <lineage>
        <taxon>Bacteria</taxon>
        <taxon>Bacillati</taxon>
        <taxon>Actinomycetota</taxon>
        <taxon>Actinomycetes</taxon>
        <taxon>Pseudonocardiales</taxon>
        <taxon>Pseudonocardiaceae</taxon>
        <taxon>Amycolatopsis</taxon>
    </lineage>
</organism>
<evidence type="ECO:0000313" key="1">
    <source>
        <dbReference type="EMBL" id="MFD2487703.1"/>
    </source>
</evidence>
<accession>A0ABW5IG19</accession>
<dbReference type="EMBL" id="JBHUKQ010000031">
    <property type="protein sequence ID" value="MFD2487703.1"/>
    <property type="molecule type" value="Genomic_DNA"/>
</dbReference>
<keyword evidence="2" id="KW-1185">Reference proteome</keyword>
<sequence length="55" mass="5523">MLPAQESGAVCADVTLEALPCLITMVTAVAGASWPRYLALLLDGLSPAAATPLPA</sequence>
<comment type="caution">
    <text evidence="1">The sequence shown here is derived from an EMBL/GenBank/DDBJ whole genome shotgun (WGS) entry which is preliminary data.</text>
</comment>
<name>A0ABW5IG19_9PSEU</name>
<protein>
    <recommendedName>
        <fullName evidence="3">TetR family transcriptional regulator</fullName>
    </recommendedName>
</protein>
<dbReference type="Proteomes" id="UP001597542">
    <property type="component" value="Unassembled WGS sequence"/>
</dbReference>
<proteinExistence type="predicted"/>